<name>A0A6N7Z1P9_9PSEU</name>
<sequence>MIVDPEHAPLVRLGFELFVVGNLTSTNCKSGSTNAGCAAAPPTGAAGIDQQAVAEAA</sequence>
<dbReference type="Proteomes" id="UP000440096">
    <property type="component" value="Unassembled WGS sequence"/>
</dbReference>
<keyword evidence="2" id="KW-1185">Reference proteome</keyword>
<reference evidence="1 2" key="1">
    <citation type="submission" date="2019-11" db="EMBL/GenBank/DDBJ databases">
        <title>Draft genome of Amycolatopsis RM579.</title>
        <authorList>
            <person name="Duangmal K."/>
            <person name="Mingma R."/>
        </authorList>
    </citation>
    <scope>NUCLEOTIDE SEQUENCE [LARGE SCALE GENOMIC DNA]</scope>
    <source>
        <strain evidence="1 2">RM579</strain>
    </source>
</reference>
<evidence type="ECO:0000313" key="2">
    <source>
        <dbReference type="Proteomes" id="UP000440096"/>
    </source>
</evidence>
<proteinExistence type="predicted"/>
<comment type="caution">
    <text evidence="1">The sequence shown here is derived from an EMBL/GenBank/DDBJ whole genome shotgun (WGS) entry which is preliminary data.</text>
</comment>
<evidence type="ECO:0000313" key="1">
    <source>
        <dbReference type="EMBL" id="MTD52426.1"/>
    </source>
</evidence>
<gene>
    <name evidence="1" type="ORF">GKO32_00265</name>
</gene>
<dbReference type="AlphaFoldDB" id="A0A6N7Z1P9"/>
<accession>A0A6N7Z1P9</accession>
<dbReference type="RefSeq" id="WP_154754690.1">
    <property type="nucleotide sequence ID" value="NZ_WMBA01000001.1"/>
</dbReference>
<organism evidence="1 2">
    <name type="scientific">Amycolatopsis pithecellobii</name>
    <dbReference type="NCBI Taxonomy" id="664692"/>
    <lineage>
        <taxon>Bacteria</taxon>
        <taxon>Bacillati</taxon>
        <taxon>Actinomycetota</taxon>
        <taxon>Actinomycetes</taxon>
        <taxon>Pseudonocardiales</taxon>
        <taxon>Pseudonocardiaceae</taxon>
        <taxon>Amycolatopsis</taxon>
    </lineage>
</organism>
<dbReference type="EMBL" id="WMBA01000001">
    <property type="protein sequence ID" value="MTD52426.1"/>
    <property type="molecule type" value="Genomic_DNA"/>
</dbReference>
<protein>
    <submittedName>
        <fullName evidence="1">Uncharacterized protein</fullName>
    </submittedName>
</protein>